<gene>
    <name evidence="2" type="ORF">CAMP_LOCUS506</name>
</gene>
<name>A0A9P1MSA9_9PELO</name>
<comment type="caution">
    <text evidence="2">The sequence shown here is derived from an EMBL/GenBank/DDBJ whole genome shotgun (WGS) entry which is preliminary data.</text>
</comment>
<sequence length="187" mass="21986">MAFNRFNATFLNYSKFWSPKHAKIYLIFIFIITTISCFPLFFEEKTIVKSEDQQAILIDKSGLAIQRIIICGYTVVTETISVILTILTLFRYQKFRNTQEKKLIIVTASHTFFAMLFMIYEFSMVLKLSGPIWTFLAIYRTNIAYLCLSLNFCTILIADSKLRKEFFVGKFWWRKLTPRVFVVPTDS</sequence>
<feature type="transmembrane region" description="Helical" evidence="1">
    <location>
        <begin position="102"/>
        <end position="120"/>
    </location>
</feature>
<keyword evidence="1" id="KW-0812">Transmembrane</keyword>
<evidence type="ECO:0000313" key="2">
    <source>
        <dbReference type="EMBL" id="CAI5437869.1"/>
    </source>
</evidence>
<proteinExistence type="predicted"/>
<feature type="transmembrane region" description="Helical" evidence="1">
    <location>
        <begin position="64"/>
        <end position="90"/>
    </location>
</feature>
<dbReference type="Proteomes" id="UP001152747">
    <property type="component" value="Unassembled WGS sequence"/>
</dbReference>
<evidence type="ECO:0000313" key="3">
    <source>
        <dbReference type="Proteomes" id="UP001152747"/>
    </source>
</evidence>
<organism evidence="2 3">
    <name type="scientific">Caenorhabditis angaria</name>
    <dbReference type="NCBI Taxonomy" id="860376"/>
    <lineage>
        <taxon>Eukaryota</taxon>
        <taxon>Metazoa</taxon>
        <taxon>Ecdysozoa</taxon>
        <taxon>Nematoda</taxon>
        <taxon>Chromadorea</taxon>
        <taxon>Rhabditida</taxon>
        <taxon>Rhabditina</taxon>
        <taxon>Rhabditomorpha</taxon>
        <taxon>Rhabditoidea</taxon>
        <taxon>Rhabditidae</taxon>
        <taxon>Peloderinae</taxon>
        <taxon>Caenorhabditis</taxon>
    </lineage>
</organism>
<dbReference type="EMBL" id="CANHGI010000001">
    <property type="protein sequence ID" value="CAI5437869.1"/>
    <property type="molecule type" value="Genomic_DNA"/>
</dbReference>
<evidence type="ECO:0008006" key="4">
    <source>
        <dbReference type="Google" id="ProtNLM"/>
    </source>
</evidence>
<keyword evidence="1" id="KW-0472">Membrane</keyword>
<evidence type="ECO:0000256" key="1">
    <source>
        <dbReference type="SAM" id="Phobius"/>
    </source>
</evidence>
<reference evidence="2" key="1">
    <citation type="submission" date="2022-11" db="EMBL/GenBank/DDBJ databases">
        <authorList>
            <person name="Kikuchi T."/>
        </authorList>
    </citation>
    <scope>NUCLEOTIDE SEQUENCE</scope>
    <source>
        <strain evidence="2">PS1010</strain>
    </source>
</reference>
<keyword evidence="1" id="KW-1133">Transmembrane helix</keyword>
<accession>A0A9P1MSA9</accession>
<dbReference type="Gene3D" id="1.20.1070.10">
    <property type="entry name" value="Rhodopsin 7-helix transmembrane proteins"/>
    <property type="match status" value="1"/>
</dbReference>
<protein>
    <recommendedName>
        <fullName evidence="4">Serpentine receptor class gamma</fullName>
    </recommendedName>
</protein>
<feature type="transmembrane region" description="Helical" evidence="1">
    <location>
        <begin position="24"/>
        <end position="42"/>
    </location>
</feature>
<dbReference type="AlphaFoldDB" id="A0A9P1MSA9"/>
<keyword evidence="3" id="KW-1185">Reference proteome</keyword>
<dbReference type="PANTHER" id="PTHR38622">
    <property type="entry name" value="PROTEIN CBG07046"/>
    <property type="match status" value="1"/>
</dbReference>
<feature type="transmembrane region" description="Helical" evidence="1">
    <location>
        <begin position="132"/>
        <end position="158"/>
    </location>
</feature>